<evidence type="ECO:0000259" key="2">
    <source>
        <dbReference type="PROSITE" id="PS51272"/>
    </source>
</evidence>
<dbReference type="InterPro" id="IPR017946">
    <property type="entry name" value="PLC-like_Pdiesterase_TIM-brl"/>
</dbReference>
<dbReference type="Gene3D" id="3.20.20.190">
    <property type="entry name" value="Phosphatidylinositol (PI) phosphodiesterase"/>
    <property type="match status" value="2"/>
</dbReference>
<organism evidence="4 5">
    <name type="scientific">Paenibacillus puldeungensis</name>
    <dbReference type="NCBI Taxonomy" id="696536"/>
    <lineage>
        <taxon>Bacteria</taxon>
        <taxon>Bacillati</taxon>
        <taxon>Bacillota</taxon>
        <taxon>Bacilli</taxon>
        <taxon>Bacillales</taxon>
        <taxon>Paenibacillaceae</taxon>
        <taxon>Paenibacillus</taxon>
    </lineage>
</organism>
<dbReference type="InterPro" id="IPR001119">
    <property type="entry name" value="SLH_dom"/>
</dbReference>
<dbReference type="Pfam" id="PF03009">
    <property type="entry name" value="GDPD"/>
    <property type="match status" value="1"/>
</dbReference>
<gene>
    <name evidence="4" type="ORF">ACFQ3W_05445</name>
</gene>
<dbReference type="PROSITE" id="PS51272">
    <property type="entry name" value="SLH"/>
    <property type="match status" value="3"/>
</dbReference>
<evidence type="ECO:0000259" key="3">
    <source>
        <dbReference type="PROSITE" id="PS51704"/>
    </source>
</evidence>
<dbReference type="PANTHER" id="PTHR46211:SF14">
    <property type="entry name" value="GLYCEROPHOSPHODIESTER PHOSPHODIESTERASE"/>
    <property type="match status" value="1"/>
</dbReference>
<dbReference type="PROSITE" id="PS51704">
    <property type="entry name" value="GP_PDE"/>
    <property type="match status" value="1"/>
</dbReference>
<proteinExistence type="predicted"/>
<dbReference type="InterPro" id="IPR010502">
    <property type="entry name" value="Carb-bd_dom_fam9"/>
</dbReference>
<feature type="domain" description="SLH" evidence="2">
    <location>
        <begin position="1766"/>
        <end position="1826"/>
    </location>
</feature>
<feature type="domain" description="GP-PDE" evidence="3">
    <location>
        <begin position="1059"/>
        <end position="1301"/>
    </location>
</feature>
<keyword evidence="5" id="KW-1185">Reference proteome</keyword>
<dbReference type="Gene3D" id="2.60.120.560">
    <property type="entry name" value="Exo-inulinase, domain 1"/>
    <property type="match status" value="2"/>
</dbReference>
<dbReference type="SUPFAM" id="SSF49344">
    <property type="entry name" value="CBD9-like"/>
    <property type="match status" value="1"/>
</dbReference>
<dbReference type="SUPFAM" id="SSF51695">
    <property type="entry name" value="PLC-like phosphodiesterases"/>
    <property type="match status" value="1"/>
</dbReference>
<reference evidence="5" key="1">
    <citation type="journal article" date="2019" name="Int. J. Syst. Evol. Microbiol.">
        <title>The Global Catalogue of Microorganisms (GCM) 10K type strain sequencing project: providing services to taxonomists for standard genome sequencing and annotation.</title>
        <authorList>
            <consortium name="The Broad Institute Genomics Platform"/>
            <consortium name="The Broad Institute Genome Sequencing Center for Infectious Disease"/>
            <person name="Wu L."/>
            <person name="Ma J."/>
        </authorList>
    </citation>
    <scope>NUCLEOTIDE SEQUENCE [LARGE SCALE GENOMIC DNA]</scope>
    <source>
        <strain evidence="5">CCUG 59189</strain>
    </source>
</reference>
<dbReference type="InterPro" id="IPR030395">
    <property type="entry name" value="GP_PDE_dom"/>
</dbReference>
<feature type="domain" description="SLH" evidence="2">
    <location>
        <begin position="1695"/>
        <end position="1758"/>
    </location>
</feature>
<dbReference type="Gene3D" id="2.60.40.1190">
    <property type="match status" value="1"/>
</dbReference>
<dbReference type="EMBL" id="JBHTLM010000003">
    <property type="protein sequence ID" value="MFD1175749.1"/>
    <property type="molecule type" value="Genomic_DNA"/>
</dbReference>
<name>A0ABW3RTL1_9BACL</name>
<evidence type="ECO:0000313" key="4">
    <source>
        <dbReference type="EMBL" id="MFD1175749.1"/>
    </source>
</evidence>
<dbReference type="RefSeq" id="WP_379317431.1">
    <property type="nucleotide sequence ID" value="NZ_JBHTLM010000003.1"/>
</dbReference>
<evidence type="ECO:0000256" key="1">
    <source>
        <dbReference type="SAM" id="MobiDB-lite"/>
    </source>
</evidence>
<feature type="domain" description="SLH" evidence="2">
    <location>
        <begin position="1631"/>
        <end position="1694"/>
    </location>
</feature>
<sequence length="1826" mass="199552">MKRLKKLISTTLVMSMLAGSLIVGLPLPKASAAEVRPELNANRTLSAPVIDGRLEDSVWSIEHSLPVQTEEGASKESKFGMLWDYKYLYFGVKAEDAIPVSSGSGYWFDLDNINFFIDPTMHQSAPFAPDDMQAGFVFQPGTTTPEFHFGAALNGHNGKDERRILRSIQKTTSGWSLEVAIPWDMLNFDPAAVKQFGLNLTVTDRFDAADASKQATHVWSAYQSTSFWNDTTGYGTVHLTDDQPFMGETNPVLLQDDFEAYKTGDIPPGWFIDPESGTTPITVVQDTYGGHLTIDGISTSQEGRIAAPVQWDNYEIETDVRFEEAKDPSSSAAIVFRASADGKIPYHQFTIRQNGAYELFLRDSNGGTQSLHQGLLPAPLDVGKDYSVKLRAYGNNVKAYVKAEQDAAYTLVMDQTFRESGVLQKQGKIGFQADHSKVSLDNVKVTRISADRLDLGIPDTAEALTGPLSVTGSVYYSDGITEPLELNQIRFYSSDDSIIKVTDNQLFPLKEGKTTIKAVFDNLEVSREMNVTASASGVKTTAIRLKDGYLLTVTDKLLDLSTIKLKADYNNFTSGEIPGSDASWLSDHGNVTFKDGVMNVSAKGVYPVKVSKDGVSTNVWVVAKDAADQDYVLYQENFDGAQDGAMPEGWSRKEGATPGKAAVQSGAFILDASASPDNPSRVLLPDYLAFFGNYKIEADITHLSANEPTRWHSIMYRVQKGDYPYYQMAVRQKATASNGIEFAERTPASAWNVMEKGAFTESISQDKLYHYTVKAYGNRVQQFIDNKLIVDTDRADAYAKGGIGLQANGSKMKVDNIKIVLQQNPLPPMAADKFVRVAAPDTGIAMAPSVITELESREQLTTLNKSNMPATMILHLKNGLKVTDPTEKQAFGDLAKVMEAIQYRMIPAFYVTDKQTADQLISYLKEQAIEDAFVVSDSPDLVKRVRQAYPFIQGIVDYRTVNSLSQEKLLDIRKQTTLGKAKIVLLPQNAITRDQVAYLQKRLIVVWAAANSQAKQANDSLTLHQMITSGVNGIVTSAPKSAYDAYKLYSHGTTLIRKPYIIGHRGIPALSPENTIEGNQLALDYGADFIENDIYLTKDGHLIILHDGTLERTTNGKGHVRDYTLEELKKLNANKTHPNGFPDVKIPTLLEQINLVRERNSMLMAELKQTDQPVVDAYVKLIKETNSEPFFDSMSFSADAVAYLGQVMPEMPAGLLVSSISGNESNPNKSLRDALRQVQGLNATFNVGYYGLGKNFLEAAHHRGLIVSPWTINSKADFISLYKFGVFAITTDNTHWAADWADSIRAEKNIYETKSGGSVDLSAIVTTYKGTETKISPDLVWLDGQDRLKVNGTKVTGVTPGTAHLLMRYTASMDDNNNYDIYSEPVTIKVAGGQTGPSQPPSTPGDQTGGSGTPNPQTPAKPTDPNANNTTITGNTIQAVQGQVDAATLQKAFAEYHQLDVKFTGDKLELAAAGLADATRNKDNMLVAANENGLYRLPLSLLKLEALARELGGSVSDMTIAITIQKANDQEVAAAKGSLSGVGGSQVAAPLLFEIHAKSKTGKALPVAFDQAYVIREMVLDQALDSRKATAVWYSPETKQLRFVPAVFTTEGNKTKVQMKHNGNGLYMIIQKYQHFTDMANHWAQVDVELLANKLIVSGLGEGRFDGDRSITRAEFAALLVRALGLSSVDVQTKTLASYTDVPASSWFATDVASASAAGIINGYKDGSFRPSQSIKREELAAMTIRALTYAGAYTSAGDTGQDKELLSHYKDSDRLTWSSVEVAAAIRLGLMEGVSAERIGSSSYATRAQSAVMIKRLLSKALFIN</sequence>
<feature type="region of interest" description="Disordered" evidence="1">
    <location>
        <begin position="1390"/>
        <end position="1432"/>
    </location>
</feature>
<dbReference type="Pfam" id="PF06452">
    <property type="entry name" value="CBM9_1"/>
    <property type="match status" value="1"/>
</dbReference>
<protein>
    <submittedName>
        <fullName evidence="4">Glycerophosphodiester phosphodiesterase family protein</fullName>
    </submittedName>
</protein>
<dbReference type="Pfam" id="PF06439">
    <property type="entry name" value="3keto-disac_hyd"/>
    <property type="match status" value="1"/>
</dbReference>
<dbReference type="InterPro" id="IPR010496">
    <property type="entry name" value="AL/BT2_dom"/>
</dbReference>
<dbReference type="Gene3D" id="2.60.40.1080">
    <property type="match status" value="1"/>
</dbReference>
<comment type="caution">
    <text evidence="4">The sequence shown here is derived from an EMBL/GenBank/DDBJ whole genome shotgun (WGS) entry which is preliminary data.</text>
</comment>
<dbReference type="PANTHER" id="PTHR46211">
    <property type="entry name" value="GLYCEROPHOSPHORYL DIESTER PHOSPHODIESTERASE"/>
    <property type="match status" value="1"/>
</dbReference>
<evidence type="ECO:0000313" key="5">
    <source>
        <dbReference type="Proteomes" id="UP001597262"/>
    </source>
</evidence>
<dbReference type="Proteomes" id="UP001597262">
    <property type="component" value="Unassembled WGS sequence"/>
</dbReference>
<dbReference type="Pfam" id="PF00395">
    <property type="entry name" value="SLH"/>
    <property type="match status" value="2"/>
</dbReference>
<accession>A0ABW3RTL1</accession>